<organism evidence="1 2">
    <name type="scientific">Vreelandella aquamarina</name>
    <dbReference type="NCBI Taxonomy" id="77097"/>
    <lineage>
        <taxon>Bacteria</taxon>
        <taxon>Pseudomonadati</taxon>
        <taxon>Pseudomonadota</taxon>
        <taxon>Gammaproteobacteria</taxon>
        <taxon>Oceanospirillales</taxon>
        <taxon>Halomonadaceae</taxon>
        <taxon>Vreelandella</taxon>
    </lineage>
</organism>
<keyword evidence="2" id="KW-1185">Reference proteome</keyword>
<proteinExistence type="predicted"/>
<evidence type="ECO:0000313" key="2">
    <source>
        <dbReference type="Proteomes" id="UP001319846"/>
    </source>
</evidence>
<accession>A0ACC5VY01</accession>
<dbReference type="Proteomes" id="UP001319846">
    <property type="component" value="Unassembled WGS sequence"/>
</dbReference>
<sequence length="83" mass="9654">MEMLKDMGVYTRCFRNTLDELHGIFFAALNKIDQYGRLSPNRPSDVFDYINHNSITPSDLLIIMNSLEEKLNEKGVFVEENLK</sequence>
<protein>
    <submittedName>
        <fullName evidence="1">Uncharacterized protein</fullName>
    </submittedName>
</protein>
<gene>
    <name evidence="1" type="ORF">HW452_15645</name>
</gene>
<evidence type="ECO:0000313" key="1">
    <source>
        <dbReference type="EMBL" id="MBZ5488957.1"/>
    </source>
</evidence>
<name>A0ACC5VY01_9GAMM</name>
<comment type="caution">
    <text evidence="1">The sequence shown here is derived from an EMBL/GenBank/DDBJ whole genome shotgun (WGS) entry which is preliminary data.</text>
</comment>
<dbReference type="EMBL" id="JABYQT010000013">
    <property type="protein sequence ID" value="MBZ5488957.1"/>
    <property type="molecule type" value="Genomic_DNA"/>
</dbReference>
<reference evidence="1" key="1">
    <citation type="submission" date="2020-06" db="EMBL/GenBank/DDBJ databases">
        <title>Whole Genome Sequence of Halomonas aquamarina MB598.</title>
        <authorList>
            <person name="Pervaiz M."/>
            <person name="Fariq A."/>
            <person name="Yasmin A."/>
            <person name="Welch M."/>
        </authorList>
    </citation>
    <scope>NUCLEOTIDE SEQUENCE</scope>
    <source>
        <strain evidence="1">MB598</strain>
    </source>
</reference>